<name>A0A1X7RBV4_ZYMT9</name>
<evidence type="ECO:0000313" key="2">
    <source>
        <dbReference type="Proteomes" id="UP000215127"/>
    </source>
</evidence>
<reference evidence="1 2" key="1">
    <citation type="submission" date="2016-06" db="EMBL/GenBank/DDBJ databases">
        <authorList>
            <person name="Kjaerup R.B."/>
            <person name="Dalgaard T.S."/>
            <person name="Juul-Madsen H.R."/>
        </authorList>
    </citation>
    <scope>NUCLEOTIDE SEQUENCE [LARGE SCALE GENOMIC DNA]</scope>
</reference>
<sequence>MAVGMNDNSNKAFFASLKNPTSMYLAAASFFESQLGDLATAKKFAADDELLGRANQNLDHTELQKGAIGDLLLMLVLYLCCKSLTTVMDSARCDDDTQQC</sequence>
<gene>
    <name evidence="1" type="ORF">ZT3D7_G62</name>
</gene>
<keyword evidence="2" id="KW-1185">Reference proteome</keyword>
<proteinExistence type="predicted"/>
<evidence type="ECO:0000313" key="1">
    <source>
        <dbReference type="EMBL" id="SMQ44918.1"/>
    </source>
</evidence>
<accession>A0A1X7RBV4</accession>
<dbReference type="Proteomes" id="UP000215127">
    <property type="component" value="Chromosome 1"/>
</dbReference>
<dbReference type="EMBL" id="LT853692">
    <property type="protein sequence ID" value="SMQ44918.1"/>
    <property type="molecule type" value="Genomic_DNA"/>
</dbReference>
<protein>
    <submittedName>
        <fullName evidence="1">Uncharacterized protein</fullName>
    </submittedName>
</protein>
<dbReference type="AlphaFoldDB" id="A0A1X7RBV4"/>
<organism evidence="1 2">
    <name type="scientific">Zymoseptoria tritici (strain ST99CH_3D7)</name>
    <dbReference type="NCBI Taxonomy" id="1276538"/>
    <lineage>
        <taxon>Eukaryota</taxon>
        <taxon>Fungi</taxon>
        <taxon>Dikarya</taxon>
        <taxon>Ascomycota</taxon>
        <taxon>Pezizomycotina</taxon>
        <taxon>Dothideomycetes</taxon>
        <taxon>Dothideomycetidae</taxon>
        <taxon>Mycosphaerellales</taxon>
        <taxon>Mycosphaerellaceae</taxon>
        <taxon>Zymoseptoria</taxon>
    </lineage>
</organism>